<name>A0A1F7WU68_9BACT</name>
<protein>
    <recommendedName>
        <fullName evidence="3">Zinc ABC transporter substrate-binding protein</fullName>
    </recommendedName>
</protein>
<dbReference type="SUPFAM" id="SSF53807">
    <property type="entry name" value="Helical backbone' metal receptor"/>
    <property type="match status" value="2"/>
</dbReference>
<dbReference type="GO" id="GO:0046872">
    <property type="term" value="F:metal ion binding"/>
    <property type="evidence" value="ECO:0007669"/>
    <property type="project" value="InterPro"/>
</dbReference>
<dbReference type="InterPro" id="IPR050492">
    <property type="entry name" value="Bact_metal-bind_prot9"/>
</dbReference>
<dbReference type="EMBL" id="MGFH01000069">
    <property type="protein sequence ID" value="OGM06313.1"/>
    <property type="molecule type" value="Genomic_DNA"/>
</dbReference>
<dbReference type="GO" id="GO:0030001">
    <property type="term" value="P:metal ion transport"/>
    <property type="evidence" value="ECO:0007669"/>
    <property type="project" value="InterPro"/>
</dbReference>
<gene>
    <name evidence="1" type="ORF">A2008_10825</name>
</gene>
<dbReference type="PANTHER" id="PTHR42953:SF2">
    <property type="entry name" value="ADHESION PROTEIN"/>
    <property type="match status" value="1"/>
</dbReference>
<dbReference type="STRING" id="1817813.A2008_10825"/>
<evidence type="ECO:0008006" key="3">
    <source>
        <dbReference type="Google" id="ProtNLM"/>
    </source>
</evidence>
<comment type="caution">
    <text evidence="1">The sequence shown here is derived from an EMBL/GenBank/DDBJ whole genome shotgun (WGS) entry which is preliminary data.</text>
</comment>
<dbReference type="Gene3D" id="3.40.50.1980">
    <property type="entry name" value="Nitrogenase molybdenum iron protein domain"/>
    <property type="match status" value="2"/>
</dbReference>
<organism evidence="1 2">
    <name type="scientific">Candidatus Wallbacteria bacterium GWC2_49_35</name>
    <dbReference type="NCBI Taxonomy" id="1817813"/>
    <lineage>
        <taxon>Bacteria</taxon>
        <taxon>Candidatus Walliibacteriota</taxon>
    </lineage>
</organism>
<dbReference type="AlphaFoldDB" id="A0A1F7WU68"/>
<accession>A0A1F7WU68</accession>
<proteinExistence type="predicted"/>
<evidence type="ECO:0000313" key="2">
    <source>
        <dbReference type="Proteomes" id="UP000178735"/>
    </source>
</evidence>
<dbReference type="PANTHER" id="PTHR42953">
    <property type="entry name" value="HIGH-AFFINITY ZINC UPTAKE SYSTEM PROTEIN ZNUA-RELATED"/>
    <property type="match status" value="1"/>
</dbReference>
<dbReference type="InterPro" id="IPR006127">
    <property type="entry name" value="ZnuA-like"/>
</dbReference>
<reference evidence="1 2" key="1">
    <citation type="journal article" date="2016" name="Nat. Commun.">
        <title>Thousands of microbial genomes shed light on interconnected biogeochemical processes in an aquifer system.</title>
        <authorList>
            <person name="Anantharaman K."/>
            <person name="Brown C.T."/>
            <person name="Hug L.A."/>
            <person name="Sharon I."/>
            <person name="Castelle C.J."/>
            <person name="Probst A.J."/>
            <person name="Thomas B.C."/>
            <person name="Singh A."/>
            <person name="Wilkins M.J."/>
            <person name="Karaoz U."/>
            <person name="Brodie E.L."/>
            <person name="Williams K.H."/>
            <person name="Hubbard S.S."/>
            <person name="Banfield J.F."/>
        </authorList>
    </citation>
    <scope>NUCLEOTIDE SEQUENCE [LARGE SCALE GENOMIC DNA]</scope>
</reference>
<evidence type="ECO:0000313" key="1">
    <source>
        <dbReference type="EMBL" id="OGM06313.1"/>
    </source>
</evidence>
<dbReference type="Proteomes" id="UP000178735">
    <property type="component" value="Unassembled WGS sequence"/>
</dbReference>
<sequence>MNKDDREIKGEIEYMKKLIFLAVLAAMMFLPFKTANAAAIKVVTTITDYAYFAREIGGEKVKAVSICQGDENVHYVRPKPSFVKLCQDADLFVGTGLDLELWVPDLLEKSANKNIQSGQNGYVAAADGIKMLEIPTVLSRSEGGLHVYGNPHITVGPLNALQIIDNILIGLRKVSPENSAFFEKNHAELKKRLIDSIFGETLPGIVSADELAAMARNNTLIAFLKENKLKGEPLIDKLGGWLKKAMPLRGSKIANYHRSWIYFTSFFGIESAAEIEPKPGIPPTPKHILEVIETIKKHNIRIIFSENFYDTKKVMYVAEETGARPVVVPTYVDGERGVDTYFKLVDIWLDRMLEASIVKGIN</sequence>
<dbReference type="Pfam" id="PF01297">
    <property type="entry name" value="ZnuA"/>
    <property type="match status" value="2"/>
</dbReference>